<accession>A0AAN7Z4S4</accession>
<dbReference type="EMBL" id="JAWHQM010000089">
    <property type="protein sequence ID" value="KAK5637040.1"/>
    <property type="molecule type" value="Genomic_DNA"/>
</dbReference>
<comment type="caution">
    <text evidence="1">The sequence shown here is derived from an EMBL/GenBank/DDBJ whole genome shotgun (WGS) entry which is preliminary data.</text>
</comment>
<gene>
    <name evidence="1" type="ORF">RRF57_012752</name>
</gene>
<dbReference type="Pfam" id="PF13857">
    <property type="entry name" value="Ank_5"/>
    <property type="match status" value="1"/>
</dbReference>
<dbReference type="Proteomes" id="UP001305414">
    <property type="component" value="Unassembled WGS sequence"/>
</dbReference>
<dbReference type="Gene3D" id="1.25.40.20">
    <property type="entry name" value="Ankyrin repeat-containing domain"/>
    <property type="match status" value="1"/>
</dbReference>
<dbReference type="InterPro" id="IPR036770">
    <property type="entry name" value="Ankyrin_rpt-contain_sf"/>
</dbReference>
<evidence type="ECO:0000313" key="2">
    <source>
        <dbReference type="Proteomes" id="UP001305414"/>
    </source>
</evidence>
<dbReference type="SUPFAM" id="SSF48403">
    <property type="entry name" value="Ankyrin repeat"/>
    <property type="match status" value="1"/>
</dbReference>
<organism evidence="1 2">
    <name type="scientific">Xylaria bambusicola</name>
    <dbReference type="NCBI Taxonomy" id="326684"/>
    <lineage>
        <taxon>Eukaryota</taxon>
        <taxon>Fungi</taxon>
        <taxon>Dikarya</taxon>
        <taxon>Ascomycota</taxon>
        <taxon>Pezizomycotina</taxon>
        <taxon>Sordariomycetes</taxon>
        <taxon>Xylariomycetidae</taxon>
        <taxon>Xylariales</taxon>
        <taxon>Xylariaceae</taxon>
        <taxon>Xylaria</taxon>
    </lineage>
</organism>
<keyword evidence="2" id="KW-1185">Reference proteome</keyword>
<evidence type="ECO:0000313" key="1">
    <source>
        <dbReference type="EMBL" id="KAK5637040.1"/>
    </source>
</evidence>
<dbReference type="AlphaFoldDB" id="A0AAN7Z4S4"/>
<proteinExistence type="predicted"/>
<dbReference type="InterPro" id="IPR002110">
    <property type="entry name" value="Ankyrin_rpt"/>
</dbReference>
<protein>
    <submittedName>
        <fullName evidence="1">Uncharacterized protein</fullName>
    </submittedName>
</protein>
<name>A0AAN7Z4S4_9PEZI</name>
<sequence>MPDELLKILNLGTLQDLQGYLEANPMDLNCQDNDGNTPLILVARRQQVNMLEFLVEQEDVDAGILNRSGHTVLHFLPLLDDEAVQNLVPKLVERRADLHREALTIHLVPEDTILTPEIRSCAILNAILYGNMTLLKCLLDACHYQAASGSCHICEGGSQFRRVFAVALSTFQARALTMLVAHVRDHKNQQDIGLKDMKVWAGNKLLPLYAVPFNSVVVRSIGPSRLVISSNEIWEILYRGIGEYNPITSLYGGPRGKPGLLYDVCGCGE</sequence>
<reference evidence="1 2" key="1">
    <citation type="submission" date="2023-10" db="EMBL/GenBank/DDBJ databases">
        <title>Draft genome sequence of Xylaria bambusicola isolate GMP-LS, the root and basal stem rot pathogen of sugarcane in Indonesia.</title>
        <authorList>
            <person name="Selvaraj P."/>
            <person name="Muralishankar V."/>
            <person name="Muruganantham S."/>
            <person name="Sp S."/>
            <person name="Haryani S."/>
            <person name="Lau K.J.X."/>
            <person name="Naqvi N.I."/>
        </authorList>
    </citation>
    <scope>NUCLEOTIDE SEQUENCE [LARGE SCALE GENOMIC DNA]</scope>
    <source>
        <strain evidence="1">GMP-LS</strain>
    </source>
</reference>